<evidence type="ECO:0000313" key="8">
    <source>
        <dbReference type="EMBL" id="KAL3424184.1"/>
    </source>
</evidence>
<keyword evidence="4" id="KW-0496">Mitochondrion</keyword>
<keyword evidence="9" id="KW-1185">Reference proteome</keyword>
<reference evidence="8 9" key="1">
    <citation type="submission" date="2024-06" db="EMBL/GenBank/DDBJ databases">
        <title>Complete genome of Phlyctema vagabunda strain 19-DSS-EL-015.</title>
        <authorList>
            <person name="Fiorenzani C."/>
        </authorList>
    </citation>
    <scope>NUCLEOTIDE SEQUENCE [LARGE SCALE GENOMIC DNA]</scope>
    <source>
        <strain evidence="8 9">19-DSS-EL-015</strain>
    </source>
</reference>
<protein>
    <recommendedName>
        <fullName evidence="6">Large ribosomal subunit protein mL50</fullName>
    </recommendedName>
</protein>
<dbReference type="Pfam" id="PF10501">
    <property type="entry name" value="Ribosomal_L50"/>
    <property type="match status" value="1"/>
</dbReference>
<comment type="similarity">
    <text evidence="2">Belongs to the mitochondrion-specific ribosomal protein mL50 family.</text>
</comment>
<sequence length="406" mass="44986">MRRISRVDRSIDLLRKRAIKSSPQLCSACHQASPFSTTNFRAARTNDRVPITEKVRQRIWGTDKPPGLEDPYGDGSILDKTKKQPQQDEIVDEFPVEEQAVTNGVEPDMSTYEAATTWDGLEKVGGFGKWWQQNWDPDHKFKGFLPAERVTHLEDITAALHRALVEVFALQQAGRSIAEIANASPGADVTTEVQIVPTKSGASLQFTGAASLDQIIQSLAPVIDETAVKTNPTEAEEDVAADRSTVDPLAQEDSIPEDETALKSNPTESEEDVAADRSEVDPLESTRENYEAAIESWGSEWYSASLEDLEVKFAVIKRVLQLTGIRVPDHAIQSSKTAHTLLSHMATPPKARKVVDFLSAREDLITLPNVSVYAKRITPIDKERAVGRWKIIEEELEKRGLPVTGR</sequence>
<dbReference type="Proteomes" id="UP001629113">
    <property type="component" value="Unassembled WGS sequence"/>
</dbReference>
<dbReference type="InterPro" id="IPR018305">
    <property type="entry name" value="Ribosomal_m50"/>
</dbReference>
<comment type="subcellular location">
    <subcellularLocation>
        <location evidence="1">Mitochondrion</location>
    </subcellularLocation>
</comment>
<feature type="compositionally biased region" description="Basic and acidic residues" evidence="7">
    <location>
        <begin position="77"/>
        <end position="86"/>
    </location>
</feature>
<feature type="compositionally biased region" description="Basic and acidic residues" evidence="7">
    <location>
        <begin position="274"/>
        <end position="286"/>
    </location>
</feature>
<evidence type="ECO:0000256" key="5">
    <source>
        <dbReference type="ARBA" id="ARBA00023274"/>
    </source>
</evidence>
<dbReference type="EMBL" id="JBFCZG010000003">
    <property type="protein sequence ID" value="KAL3424184.1"/>
    <property type="molecule type" value="Genomic_DNA"/>
</dbReference>
<gene>
    <name evidence="8" type="ORF">PVAG01_03465</name>
</gene>
<evidence type="ECO:0000256" key="6">
    <source>
        <dbReference type="ARBA" id="ARBA00035183"/>
    </source>
</evidence>
<proteinExistence type="inferred from homology"/>
<feature type="region of interest" description="Disordered" evidence="7">
    <location>
        <begin position="229"/>
        <end position="286"/>
    </location>
</feature>
<organism evidence="8 9">
    <name type="scientific">Phlyctema vagabunda</name>
    <dbReference type="NCBI Taxonomy" id="108571"/>
    <lineage>
        <taxon>Eukaryota</taxon>
        <taxon>Fungi</taxon>
        <taxon>Dikarya</taxon>
        <taxon>Ascomycota</taxon>
        <taxon>Pezizomycotina</taxon>
        <taxon>Leotiomycetes</taxon>
        <taxon>Helotiales</taxon>
        <taxon>Dermateaceae</taxon>
        <taxon>Phlyctema</taxon>
    </lineage>
</organism>
<evidence type="ECO:0000256" key="3">
    <source>
        <dbReference type="ARBA" id="ARBA00022980"/>
    </source>
</evidence>
<name>A0ABR4PLK7_9HELO</name>
<keyword evidence="5" id="KW-0687">Ribonucleoprotein</keyword>
<evidence type="ECO:0000256" key="4">
    <source>
        <dbReference type="ARBA" id="ARBA00023128"/>
    </source>
</evidence>
<evidence type="ECO:0000256" key="1">
    <source>
        <dbReference type="ARBA" id="ARBA00004173"/>
    </source>
</evidence>
<comment type="caution">
    <text evidence="8">The sequence shown here is derived from an EMBL/GenBank/DDBJ whole genome shotgun (WGS) entry which is preliminary data.</text>
</comment>
<accession>A0ABR4PLK7</accession>
<evidence type="ECO:0000256" key="2">
    <source>
        <dbReference type="ARBA" id="ARBA00008860"/>
    </source>
</evidence>
<keyword evidence="3" id="KW-0689">Ribosomal protein</keyword>
<evidence type="ECO:0000256" key="7">
    <source>
        <dbReference type="SAM" id="MobiDB-lite"/>
    </source>
</evidence>
<evidence type="ECO:0000313" key="9">
    <source>
        <dbReference type="Proteomes" id="UP001629113"/>
    </source>
</evidence>
<feature type="region of interest" description="Disordered" evidence="7">
    <location>
        <begin position="61"/>
        <end position="86"/>
    </location>
</feature>